<dbReference type="SUPFAM" id="SSF52467">
    <property type="entry name" value="DHS-like NAD/FAD-binding domain"/>
    <property type="match status" value="1"/>
</dbReference>
<dbReference type="InterPro" id="IPR029035">
    <property type="entry name" value="DHS-like_NAD/FAD-binding_dom"/>
</dbReference>
<dbReference type="OrthoDB" id="10006023at2759"/>
<evidence type="ECO:0000259" key="11">
    <source>
        <dbReference type="Pfam" id="PF00205"/>
    </source>
</evidence>
<dbReference type="Proteomes" id="UP000019375">
    <property type="component" value="Unassembled WGS sequence"/>
</dbReference>
<keyword evidence="5 10" id="KW-0786">Thiamine pyrophosphate</keyword>
<gene>
    <name evidence="14" type="ORF">BN860_03554g</name>
</gene>
<dbReference type="GO" id="GO:0000287">
    <property type="term" value="F:magnesium ion binding"/>
    <property type="evidence" value="ECO:0007669"/>
    <property type="project" value="InterPro"/>
</dbReference>
<dbReference type="Gene3D" id="3.40.50.970">
    <property type="match status" value="2"/>
</dbReference>
<dbReference type="InterPro" id="IPR045025">
    <property type="entry name" value="HACL1-like"/>
</dbReference>
<dbReference type="GO" id="GO:0005777">
    <property type="term" value="C:peroxisome"/>
    <property type="evidence" value="ECO:0007669"/>
    <property type="project" value="TreeGrafter"/>
</dbReference>
<dbReference type="EC" id="4.1.2.63" evidence="9"/>
<evidence type="ECO:0000256" key="1">
    <source>
        <dbReference type="ARBA" id="ARBA00001964"/>
    </source>
</evidence>
<dbReference type="Pfam" id="PF00205">
    <property type="entry name" value="TPP_enzyme_M"/>
    <property type="match status" value="1"/>
</dbReference>
<sequence>MQFTEYFVTLLQGYGVDTVFGIVGIPIVELADAMIDAGIKFIACRNEQSASYAASAYGYLTGKPGVLLVVGGPGLVHALAGIYNSMCNMWPLLVLAGSSEMQHRGGFQELDQVSLLSPYVKYAARLNTHNINDVTYDAMRLATATSAGTTYIDIPGNLLNRNIEGNPEAFDIATTKSRPDPVALAEVCALIRKHGPHNVLLVVGKGSVHASDEIRDFVNLFAIPFLPTPMGKGIIPDSHPLNVSSARSRALKEAQLVLILGARLNWILHFGSSPKWNPNAIFIQVDSDATALGHNNPRNQRLSLQGDIGLTVKELSTELEALSWRCSGLSETLQSTISANTKKLQMLESHPVLKLNYNVVYATLRPFINDQATIIIAEGANTMDKARISFPTDYPRRRLDAGTNATMGVGLGYALAAKVSKPHKTVLLIQGDSAFGFSAMELETATRQHLALIVIVMNNGGIYHGKDPNLSTRLPAPSTALTTACRYDLVGMGLGTHSYMINSLPELEKAFKNALQDSHRGQSSVINVVLEPGDQKKLSFGWQTRL</sequence>
<organism evidence="14 15">
    <name type="scientific">Zygosaccharomyces bailii (strain CLIB 213 / ATCC 58445 / CBS 680 / BCRC 21525 / NBRC 1098 / NCYC 1416 / NRRL Y-2227)</name>
    <dbReference type="NCBI Taxonomy" id="1333698"/>
    <lineage>
        <taxon>Eukaryota</taxon>
        <taxon>Fungi</taxon>
        <taxon>Dikarya</taxon>
        <taxon>Ascomycota</taxon>
        <taxon>Saccharomycotina</taxon>
        <taxon>Saccharomycetes</taxon>
        <taxon>Saccharomycetales</taxon>
        <taxon>Saccharomycetaceae</taxon>
        <taxon>Zygosaccharomyces</taxon>
    </lineage>
</organism>
<dbReference type="InterPro" id="IPR000399">
    <property type="entry name" value="TPP-bd_CS"/>
</dbReference>
<dbReference type="Pfam" id="PF02776">
    <property type="entry name" value="TPP_enzyme_N"/>
    <property type="match status" value="1"/>
</dbReference>
<dbReference type="GO" id="GO:0106359">
    <property type="term" value="F:2-hydroxyacyl-CoA lyase activity"/>
    <property type="evidence" value="ECO:0007669"/>
    <property type="project" value="UniProtKB-EC"/>
</dbReference>
<keyword evidence="4" id="KW-0460">Magnesium</keyword>
<dbReference type="GO" id="GO:0030976">
    <property type="term" value="F:thiamine pyrophosphate binding"/>
    <property type="evidence" value="ECO:0007669"/>
    <property type="project" value="InterPro"/>
</dbReference>
<accession>A0A8J2X8X2</accession>
<dbReference type="CDD" id="cd07035">
    <property type="entry name" value="TPP_PYR_POX_like"/>
    <property type="match status" value="1"/>
</dbReference>
<comment type="similarity">
    <text evidence="2 10">Belongs to the TPP enzyme family.</text>
</comment>
<feature type="domain" description="Thiamine pyrophosphate enzyme TPP-binding" evidence="12">
    <location>
        <begin position="379"/>
        <end position="527"/>
    </location>
</feature>
<protein>
    <recommendedName>
        <fullName evidence="9">2-hydroxyacyl-CoA lyase</fullName>
        <ecNumber evidence="9">4.1.2.63</ecNumber>
    </recommendedName>
</protein>
<dbReference type="PROSITE" id="PS00187">
    <property type="entry name" value="TPP_ENZYMES"/>
    <property type="match status" value="1"/>
</dbReference>
<evidence type="ECO:0000256" key="3">
    <source>
        <dbReference type="ARBA" id="ARBA00022723"/>
    </source>
</evidence>
<dbReference type="SUPFAM" id="SSF52518">
    <property type="entry name" value="Thiamin diphosphate-binding fold (THDP-binding)"/>
    <property type="match status" value="2"/>
</dbReference>
<evidence type="ECO:0000259" key="12">
    <source>
        <dbReference type="Pfam" id="PF02775"/>
    </source>
</evidence>
<dbReference type="InterPro" id="IPR012001">
    <property type="entry name" value="Thiamin_PyroP_enz_TPP-bd_dom"/>
</dbReference>
<keyword evidence="3" id="KW-0479">Metal-binding</keyword>
<dbReference type="AlphaFoldDB" id="A0A8J2X8X2"/>
<evidence type="ECO:0000256" key="6">
    <source>
        <dbReference type="ARBA" id="ARBA00023239"/>
    </source>
</evidence>
<name>A0A8J2X8X2_ZYGB2</name>
<proteinExistence type="inferred from homology"/>
<dbReference type="InterPro" id="IPR012000">
    <property type="entry name" value="Thiamin_PyroP_enz_cen_dom"/>
</dbReference>
<feature type="domain" description="Thiamine pyrophosphate enzyme central" evidence="11">
    <location>
        <begin position="187"/>
        <end position="315"/>
    </location>
</feature>
<dbReference type="InterPro" id="IPR011766">
    <property type="entry name" value="TPP_enzyme_TPP-bd"/>
</dbReference>
<evidence type="ECO:0000313" key="14">
    <source>
        <dbReference type="EMBL" id="CDF90222.1"/>
    </source>
</evidence>
<reference evidence="15" key="1">
    <citation type="journal article" date="2013" name="Genome Announc.">
        <title>Genome sequence of the food spoilage yeast Zygosaccharomyces bailii CLIB 213(T).</title>
        <authorList>
            <person name="Galeote V."/>
            <person name="Bigey F."/>
            <person name="Devillers H."/>
            <person name="Neuveglise C."/>
            <person name="Dequin S."/>
        </authorList>
    </citation>
    <scope>NUCLEOTIDE SEQUENCE [LARGE SCALE GENOMIC DNA]</scope>
    <source>
        <strain evidence="15">CLIB 213 / ATCC 58445 / CBS 680 / CCRC 21525 / NBRC 1098 / NCYC 1416 / NRRL Y-2227</strain>
    </source>
</reference>
<evidence type="ECO:0000256" key="7">
    <source>
        <dbReference type="ARBA" id="ARBA00044451"/>
    </source>
</evidence>
<dbReference type="CDD" id="cd02004">
    <property type="entry name" value="TPP_BZL_OCoD_HPCL"/>
    <property type="match status" value="1"/>
</dbReference>
<dbReference type="PANTHER" id="PTHR43710:SF2">
    <property type="entry name" value="2-HYDROXYACYL-COA LYASE 1"/>
    <property type="match status" value="1"/>
</dbReference>
<evidence type="ECO:0000313" key="15">
    <source>
        <dbReference type="Proteomes" id="UP000019375"/>
    </source>
</evidence>
<comment type="catalytic activity">
    <reaction evidence="8">
        <text>an (R)-2-hydroxy-long-chain-fatty acyl-CoA = a long-chain fatty aldehyde + formyl-CoA</text>
        <dbReference type="Rhea" id="RHEA:67444"/>
        <dbReference type="ChEBI" id="CHEBI:17176"/>
        <dbReference type="ChEBI" id="CHEBI:57376"/>
        <dbReference type="ChEBI" id="CHEBI:170012"/>
        <dbReference type="EC" id="4.1.2.63"/>
    </reaction>
    <physiologicalReaction direction="left-to-right" evidence="8">
        <dbReference type="Rhea" id="RHEA:67445"/>
    </physiologicalReaction>
</comment>
<dbReference type="InterPro" id="IPR029061">
    <property type="entry name" value="THDP-binding"/>
</dbReference>
<evidence type="ECO:0000259" key="13">
    <source>
        <dbReference type="Pfam" id="PF02776"/>
    </source>
</evidence>
<feature type="domain" description="Thiamine pyrophosphate enzyme N-terminal TPP-binding" evidence="13">
    <location>
        <begin position="1"/>
        <end position="115"/>
    </location>
</feature>
<comment type="catalytic activity">
    <reaction evidence="7">
        <text>a 2-hydroxy-3-methyl fatty acyl-CoA = a 2-methyl-branched fatty aldehyde + formyl-CoA</text>
        <dbReference type="Rhea" id="RHEA:25375"/>
        <dbReference type="ChEBI" id="CHEBI:49188"/>
        <dbReference type="ChEBI" id="CHEBI:57376"/>
        <dbReference type="ChEBI" id="CHEBI:58783"/>
        <dbReference type="EC" id="4.1.2.63"/>
    </reaction>
    <physiologicalReaction direction="left-to-right" evidence="7">
        <dbReference type="Rhea" id="RHEA:25376"/>
    </physiologicalReaction>
</comment>
<evidence type="ECO:0000256" key="10">
    <source>
        <dbReference type="RuleBase" id="RU362132"/>
    </source>
</evidence>
<evidence type="ECO:0000256" key="8">
    <source>
        <dbReference type="ARBA" id="ARBA00044454"/>
    </source>
</evidence>
<dbReference type="Gene3D" id="3.40.50.1220">
    <property type="entry name" value="TPP-binding domain"/>
    <property type="match status" value="1"/>
</dbReference>
<dbReference type="PANTHER" id="PTHR43710">
    <property type="entry name" value="2-HYDROXYACYL-COA LYASE"/>
    <property type="match status" value="1"/>
</dbReference>
<dbReference type="EMBL" id="HG316459">
    <property type="protein sequence ID" value="CDF90222.1"/>
    <property type="molecule type" value="Genomic_DNA"/>
</dbReference>
<dbReference type="GO" id="GO:0001561">
    <property type="term" value="P:fatty acid alpha-oxidation"/>
    <property type="evidence" value="ECO:0007669"/>
    <property type="project" value="TreeGrafter"/>
</dbReference>
<keyword evidence="6" id="KW-0456">Lyase</keyword>
<dbReference type="Pfam" id="PF02775">
    <property type="entry name" value="TPP_enzyme_C"/>
    <property type="match status" value="1"/>
</dbReference>
<comment type="cofactor">
    <cofactor evidence="1">
        <name>thiamine diphosphate</name>
        <dbReference type="ChEBI" id="CHEBI:58937"/>
    </cofactor>
</comment>
<evidence type="ECO:0000256" key="9">
    <source>
        <dbReference type="ARBA" id="ARBA00044518"/>
    </source>
</evidence>
<keyword evidence="15" id="KW-1185">Reference proteome</keyword>
<evidence type="ECO:0000256" key="5">
    <source>
        <dbReference type="ARBA" id="ARBA00023052"/>
    </source>
</evidence>
<evidence type="ECO:0000256" key="2">
    <source>
        <dbReference type="ARBA" id="ARBA00007812"/>
    </source>
</evidence>
<evidence type="ECO:0000256" key="4">
    <source>
        <dbReference type="ARBA" id="ARBA00022842"/>
    </source>
</evidence>